<dbReference type="SMART" id="SM00020">
    <property type="entry name" value="Tryp_SPc"/>
    <property type="match status" value="1"/>
</dbReference>
<dbReference type="PROSITE" id="PS00134">
    <property type="entry name" value="TRYPSIN_HIS"/>
    <property type="match status" value="1"/>
</dbReference>
<keyword evidence="3 4" id="KW-0041">Annexin</keyword>
<dbReference type="InterPro" id="IPR033116">
    <property type="entry name" value="TRYPSIN_SER"/>
</dbReference>
<keyword evidence="4" id="KW-0111">Calcium/phospholipid-binding</keyword>
<dbReference type="EC" id="3.4.21.-" evidence="5"/>
<dbReference type="FunFam" id="1.10.220.10:FF:000003">
    <property type="entry name" value="Annexin"/>
    <property type="match status" value="1"/>
</dbReference>
<proteinExistence type="inferred from homology"/>
<dbReference type="Pfam" id="PF00191">
    <property type="entry name" value="Annexin"/>
    <property type="match status" value="2"/>
</dbReference>
<evidence type="ECO:0000256" key="5">
    <source>
        <dbReference type="RuleBase" id="RU363034"/>
    </source>
</evidence>
<dbReference type="PRINTS" id="PR00196">
    <property type="entry name" value="ANNEXIN"/>
</dbReference>
<evidence type="ECO:0000313" key="8">
    <source>
        <dbReference type="EMBL" id="KAL3087545.1"/>
    </source>
</evidence>
<dbReference type="InterPro" id="IPR018252">
    <property type="entry name" value="Annexin_repeat_CS"/>
</dbReference>
<evidence type="ECO:0000259" key="7">
    <source>
        <dbReference type="PROSITE" id="PS50240"/>
    </source>
</evidence>
<dbReference type="PROSITE" id="PS00223">
    <property type="entry name" value="ANNEXIN_1"/>
    <property type="match status" value="1"/>
</dbReference>
<keyword evidence="4" id="KW-0106">Calcium</keyword>
<evidence type="ECO:0000256" key="2">
    <source>
        <dbReference type="ARBA" id="ARBA00022737"/>
    </source>
</evidence>
<dbReference type="GO" id="GO:0006508">
    <property type="term" value="P:proteolysis"/>
    <property type="evidence" value="ECO:0007669"/>
    <property type="project" value="UniProtKB-KW"/>
</dbReference>
<protein>
    <recommendedName>
        <fullName evidence="4">Annexin</fullName>
        <ecNumber evidence="5">3.4.21.-</ecNumber>
    </recommendedName>
</protein>
<accession>A0ABD2JAG0</accession>
<dbReference type="GO" id="GO:0008236">
    <property type="term" value="F:serine-type peptidase activity"/>
    <property type="evidence" value="ECO:0007669"/>
    <property type="project" value="UniProtKB-KW"/>
</dbReference>
<feature type="domain" description="Peptidase S1" evidence="7">
    <location>
        <begin position="13"/>
        <end position="364"/>
    </location>
</feature>
<dbReference type="SUPFAM" id="SSF50494">
    <property type="entry name" value="Trypsin-like serine proteases"/>
    <property type="match status" value="1"/>
</dbReference>
<comment type="similarity">
    <text evidence="1 4">Belongs to the annexin family.</text>
</comment>
<evidence type="ECO:0000256" key="6">
    <source>
        <dbReference type="SAM" id="MobiDB-lite"/>
    </source>
</evidence>
<keyword evidence="9" id="KW-1185">Reference proteome</keyword>
<dbReference type="Pfam" id="PF00089">
    <property type="entry name" value="Trypsin"/>
    <property type="match status" value="2"/>
</dbReference>
<dbReference type="PROSITE" id="PS50240">
    <property type="entry name" value="TRYPSIN_DOM"/>
    <property type="match status" value="1"/>
</dbReference>
<dbReference type="PANTHER" id="PTHR10502">
    <property type="entry name" value="ANNEXIN"/>
    <property type="match status" value="1"/>
</dbReference>
<keyword evidence="2 4" id="KW-0677">Repeat</keyword>
<organism evidence="8 9">
    <name type="scientific">Heterodera trifolii</name>
    <dbReference type="NCBI Taxonomy" id="157864"/>
    <lineage>
        <taxon>Eukaryota</taxon>
        <taxon>Metazoa</taxon>
        <taxon>Ecdysozoa</taxon>
        <taxon>Nematoda</taxon>
        <taxon>Chromadorea</taxon>
        <taxon>Rhabditida</taxon>
        <taxon>Tylenchina</taxon>
        <taxon>Tylenchomorpha</taxon>
        <taxon>Tylenchoidea</taxon>
        <taxon>Heteroderidae</taxon>
        <taxon>Heteroderinae</taxon>
        <taxon>Heterodera</taxon>
    </lineage>
</organism>
<reference evidence="8 9" key="1">
    <citation type="submission" date="2024-10" db="EMBL/GenBank/DDBJ databases">
        <authorList>
            <person name="Kim D."/>
        </authorList>
    </citation>
    <scope>NUCLEOTIDE SEQUENCE [LARGE SCALE GENOMIC DNA]</scope>
    <source>
        <strain evidence="8">BH-2024</strain>
    </source>
</reference>
<dbReference type="Gene3D" id="1.10.220.10">
    <property type="entry name" value="Annexin"/>
    <property type="match status" value="2"/>
</dbReference>
<dbReference type="PANTHER" id="PTHR10502:SF102">
    <property type="entry name" value="ANNEXIN B11"/>
    <property type="match status" value="1"/>
</dbReference>
<evidence type="ECO:0000313" key="9">
    <source>
        <dbReference type="Proteomes" id="UP001620626"/>
    </source>
</evidence>
<evidence type="ECO:0000256" key="1">
    <source>
        <dbReference type="ARBA" id="ARBA00007831"/>
    </source>
</evidence>
<dbReference type="InterPro" id="IPR009003">
    <property type="entry name" value="Peptidase_S1_PA"/>
</dbReference>
<dbReference type="InterPro" id="IPR018114">
    <property type="entry name" value="TRYPSIN_HIS"/>
</dbReference>
<evidence type="ECO:0000256" key="4">
    <source>
        <dbReference type="RuleBase" id="RU003540"/>
    </source>
</evidence>
<dbReference type="InterPro" id="IPR037104">
    <property type="entry name" value="Annexin_sf"/>
</dbReference>
<dbReference type="PROSITE" id="PS51897">
    <property type="entry name" value="ANNEXIN_2"/>
    <property type="match status" value="1"/>
</dbReference>
<keyword evidence="5" id="KW-0645">Protease</keyword>
<dbReference type="Gene3D" id="2.40.10.10">
    <property type="entry name" value="Trypsin-like serine proteases"/>
    <property type="match status" value="1"/>
</dbReference>
<dbReference type="Proteomes" id="UP001620626">
    <property type="component" value="Unassembled WGS sequence"/>
</dbReference>
<dbReference type="InterPro" id="IPR018502">
    <property type="entry name" value="Annexin_repeat"/>
</dbReference>
<feature type="compositionally biased region" description="Basic and acidic residues" evidence="6">
    <location>
        <begin position="1"/>
        <end position="12"/>
    </location>
</feature>
<dbReference type="SMART" id="SM00335">
    <property type="entry name" value="ANX"/>
    <property type="match status" value="2"/>
</dbReference>
<dbReference type="AlphaFoldDB" id="A0ABD2JAG0"/>
<evidence type="ECO:0000256" key="3">
    <source>
        <dbReference type="ARBA" id="ARBA00023216"/>
    </source>
</evidence>
<dbReference type="InterPro" id="IPR001464">
    <property type="entry name" value="Annexin"/>
</dbReference>
<sequence>MHDPVPEIEETRSMGGSGSPAHYSPWTALLFFETKCPNSEQIVDRCTGFVVSSTLLLTAAHCAFLNYTDMLVRCNFAEEMHENFHSQWMRFSTKQLSIFIGFDDLENNTNENAVMLRGEKDIKNIILPSEFTSSQLNSGKALKYDYAIIQLVNPLSLGAYIRPICLSSRALDLSHRLGQMAGWGQILNEKNEASVPNKLQLLTVPIQETEECASREGLKKISFDQKFHMCAGGRSQGGLAGDSGSALVIEVSGRAYAVGLFSMLTTNSPFRNIMPDIFMKTTEMCGTLETVNGGTPICKNYFKEIDIECYSILREHRIDVANKACGEIQCKNKFSAVESSNGYSANQTENPAEKYAERILKLLERDDSEDNVYPAYQILDILISLNFSTCHLIGQVQHHNESLIESIRKKMPNGGQKELILSLLYESAIYDATSLYNAMMGIGTDEEILTEILISRSNAQIRAIRKAYVELYHEDLKKHIDGDTSGAYNVLLTKLIAANRKESATVNIDKALQDAPILFAVHKLGVDEETFFTKMTSESQKQLNETFRSYARFYDDTIEQKFAAEFGGDVLQALNAIVQHARNPARYFADRLSTAIKEIDIENKAFINLMNLRICDIFQSQNERDLIRLVVTRAESGDMPTIGAEFERVNGVPLTVQIVSETELATKLMLANLASAYGGDGDWE</sequence>
<name>A0ABD2JAG0_9BILA</name>
<dbReference type="SUPFAM" id="SSF47874">
    <property type="entry name" value="Annexin"/>
    <property type="match status" value="1"/>
</dbReference>
<keyword evidence="5" id="KW-0378">Hydrolase</keyword>
<comment type="domain">
    <text evidence="4">A pair of annexin repeats may form one binding site for calcium and phospholipid.</text>
</comment>
<feature type="region of interest" description="Disordered" evidence="6">
    <location>
        <begin position="1"/>
        <end position="20"/>
    </location>
</feature>
<dbReference type="InterPro" id="IPR043504">
    <property type="entry name" value="Peptidase_S1_PA_chymotrypsin"/>
</dbReference>
<dbReference type="GO" id="GO:0005544">
    <property type="term" value="F:calcium-dependent phospholipid binding"/>
    <property type="evidence" value="ECO:0007669"/>
    <property type="project" value="UniProtKB-KW"/>
</dbReference>
<comment type="caution">
    <text evidence="8">The sequence shown here is derived from an EMBL/GenBank/DDBJ whole genome shotgun (WGS) entry which is preliminary data.</text>
</comment>
<dbReference type="PROSITE" id="PS00135">
    <property type="entry name" value="TRYPSIN_SER"/>
    <property type="match status" value="1"/>
</dbReference>
<dbReference type="InterPro" id="IPR001254">
    <property type="entry name" value="Trypsin_dom"/>
</dbReference>
<gene>
    <name evidence="8" type="ORF">niasHT_024938</name>
</gene>
<keyword evidence="5" id="KW-0720">Serine protease</keyword>
<dbReference type="EMBL" id="JBICBT010001017">
    <property type="protein sequence ID" value="KAL3087545.1"/>
    <property type="molecule type" value="Genomic_DNA"/>
</dbReference>